<evidence type="ECO:0000313" key="4">
    <source>
        <dbReference type="Proteomes" id="UP001231518"/>
    </source>
</evidence>
<evidence type="ECO:0000313" key="3">
    <source>
        <dbReference type="EMBL" id="KAJ8720445.1"/>
    </source>
</evidence>
<keyword evidence="4" id="KW-1185">Reference proteome</keyword>
<keyword evidence="1" id="KW-0732">Signal</keyword>
<dbReference type="SUPFAM" id="SSF81301">
    <property type="entry name" value="Nucleotidyltransferase"/>
    <property type="match status" value="1"/>
</dbReference>
<sequence length="319" mass="35947">MVAPTIYISLLCGVAVLVLCDSAELYVPQGLAGDFDSQLQHILEEQLILSPQDPVITRALADVRATLDQRWTGYELIVYGSLGAGLGTRGSDLDLAVRLPTFNASDGLYVLTELMKLIKNQPELYARPRIHDVTGHGPVFLPGYGLYMLIIFYLQQKNLVPSGYMIQVNSTAHCIEGWNVDFNELPYNTTNTESLHQLLGGFFKYYSEFNFEEYLVTPFTGRPTPRNASTDIFMCPKECTSYNNTKNCTMQHPNVDTCIYNFDSEISIQDIFRRDENVAIWMTHERVTKFKHLMKSTAAMFEDLPSGEILSALLGKAIR</sequence>
<protein>
    <recommendedName>
        <fullName evidence="2">Polymerase nucleotidyl transferase domain-containing protein</fullName>
    </recommendedName>
</protein>
<dbReference type="EMBL" id="JARGEI010000014">
    <property type="protein sequence ID" value="KAJ8720445.1"/>
    <property type="molecule type" value="Genomic_DNA"/>
</dbReference>
<comment type="caution">
    <text evidence="3">The sequence shown here is derived from an EMBL/GenBank/DDBJ whole genome shotgun (WGS) entry which is preliminary data.</text>
</comment>
<dbReference type="InterPro" id="IPR043519">
    <property type="entry name" value="NT_sf"/>
</dbReference>
<dbReference type="InterPro" id="IPR002934">
    <property type="entry name" value="Polymerase_NTP_transf_dom"/>
</dbReference>
<dbReference type="GO" id="GO:0046872">
    <property type="term" value="F:metal ion binding"/>
    <property type="evidence" value="ECO:0007669"/>
    <property type="project" value="UniProtKB-KW"/>
</dbReference>
<dbReference type="Gene3D" id="3.30.460.10">
    <property type="entry name" value="Beta Polymerase, domain 2"/>
    <property type="match status" value="1"/>
</dbReference>
<organism evidence="3 4">
    <name type="scientific">Mythimna separata</name>
    <name type="common">Oriental armyworm</name>
    <name type="synonym">Pseudaletia separata</name>
    <dbReference type="NCBI Taxonomy" id="271217"/>
    <lineage>
        <taxon>Eukaryota</taxon>
        <taxon>Metazoa</taxon>
        <taxon>Ecdysozoa</taxon>
        <taxon>Arthropoda</taxon>
        <taxon>Hexapoda</taxon>
        <taxon>Insecta</taxon>
        <taxon>Pterygota</taxon>
        <taxon>Neoptera</taxon>
        <taxon>Endopterygota</taxon>
        <taxon>Lepidoptera</taxon>
        <taxon>Glossata</taxon>
        <taxon>Ditrysia</taxon>
        <taxon>Noctuoidea</taxon>
        <taxon>Noctuidae</taxon>
        <taxon>Noctuinae</taxon>
        <taxon>Hadenini</taxon>
        <taxon>Mythimna</taxon>
    </lineage>
</organism>
<feature type="signal peptide" evidence="1">
    <location>
        <begin position="1"/>
        <end position="20"/>
    </location>
</feature>
<name>A0AAD7YNG7_MYTSE</name>
<evidence type="ECO:0000256" key="1">
    <source>
        <dbReference type="SAM" id="SignalP"/>
    </source>
</evidence>
<dbReference type="GO" id="GO:0050265">
    <property type="term" value="F:RNA uridylyltransferase activity"/>
    <property type="evidence" value="ECO:0007669"/>
    <property type="project" value="TreeGrafter"/>
</dbReference>
<feature type="domain" description="Polymerase nucleotidyl transferase" evidence="2">
    <location>
        <begin position="63"/>
        <end position="110"/>
    </location>
</feature>
<accession>A0AAD7YNG7</accession>
<dbReference type="AlphaFoldDB" id="A0AAD7YNG7"/>
<dbReference type="SUPFAM" id="SSF81631">
    <property type="entry name" value="PAP/OAS1 substrate-binding domain"/>
    <property type="match status" value="1"/>
</dbReference>
<dbReference type="Proteomes" id="UP001231518">
    <property type="component" value="Chromosome 3"/>
</dbReference>
<dbReference type="GO" id="GO:0031123">
    <property type="term" value="P:RNA 3'-end processing"/>
    <property type="evidence" value="ECO:0007669"/>
    <property type="project" value="TreeGrafter"/>
</dbReference>
<dbReference type="Gene3D" id="1.10.1410.10">
    <property type="match status" value="1"/>
</dbReference>
<dbReference type="Pfam" id="PF01909">
    <property type="entry name" value="NTP_transf_2"/>
    <property type="match status" value="1"/>
</dbReference>
<feature type="chain" id="PRO_5041984464" description="Polymerase nucleotidyl transferase domain-containing protein" evidence="1">
    <location>
        <begin position="21"/>
        <end position="319"/>
    </location>
</feature>
<dbReference type="PANTHER" id="PTHR12271:SF66">
    <property type="entry name" value="TERMINAL URIDYLYLTRANSFERASE TAILOR"/>
    <property type="match status" value="1"/>
</dbReference>
<dbReference type="PANTHER" id="PTHR12271">
    <property type="entry name" value="POLY A POLYMERASE CID PAP -RELATED"/>
    <property type="match status" value="1"/>
</dbReference>
<reference evidence="3" key="1">
    <citation type="submission" date="2023-03" db="EMBL/GenBank/DDBJ databases">
        <title>Chromosome-level genomes of two armyworms, Mythimna separata and Mythimna loreyi, provide insights into the biosynthesis and reception of sex pheromones.</title>
        <authorList>
            <person name="Zhao H."/>
        </authorList>
    </citation>
    <scope>NUCLEOTIDE SEQUENCE</scope>
    <source>
        <strain evidence="3">BeijingLab</strain>
        <tissue evidence="3">Pupa</tissue>
    </source>
</reference>
<gene>
    <name evidence="3" type="ORF">PYW07_012488</name>
</gene>
<evidence type="ECO:0000259" key="2">
    <source>
        <dbReference type="Pfam" id="PF01909"/>
    </source>
</evidence>
<proteinExistence type="predicted"/>